<dbReference type="EMBL" id="FOBI01000005">
    <property type="protein sequence ID" value="SEL02648.1"/>
    <property type="molecule type" value="Genomic_DNA"/>
</dbReference>
<accession>A0A1H7LV90</accession>
<evidence type="ECO:0000313" key="2">
    <source>
        <dbReference type="Proteomes" id="UP000199297"/>
    </source>
</evidence>
<evidence type="ECO:0000313" key="1">
    <source>
        <dbReference type="EMBL" id="SEL02648.1"/>
    </source>
</evidence>
<gene>
    <name evidence="1" type="ORF">SAMN05216262_1053</name>
</gene>
<keyword evidence="2" id="KW-1185">Reference proteome</keyword>
<dbReference type="STRING" id="641665.GCA_002104455_03175"/>
<dbReference type="Proteomes" id="UP000199297">
    <property type="component" value="Unassembled WGS sequence"/>
</dbReference>
<protein>
    <submittedName>
        <fullName evidence="1">Uncharacterized protein</fullName>
    </submittedName>
</protein>
<proteinExistence type="predicted"/>
<name>A0A1H7LV90_9GAMM</name>
<sequence length="88" mass="10130">MKPNRQIAMLELIQQVRYEFPFDLPDAQICAGKCVGCPKKLLELADTELCEWESRLKNNEVPLFGDITRLAKLCKNIRRGLARNNLVK</sequence>
<organism evidence="1 2">
    <name type="scientific">Colwellia chukchiensis</name>
    <dbReference type="NCBI Taxonomy" id="641665"/>
    <lineage>
        <taxon>Bacteria</taxon>
        <taxon>Pseudomonadati</taxon>
        <taxon>Pseudomonadota</taxon>
        <taxon>Gammaproteobacteria</taxon>
        <taxon>Alteromonadales</taxon>
        <taxon>Colwelliaceae</taxon>
        <taxon>Colwellia</taxon>
    </lineage>
</organism>
<reference evidence="2" key="1">
    <citation type="submission" date="2016-10" db="EMBL/GenBank/DDBJ databases">
        <authorList>
            <person name="Varghese N."/>
            <person name="Submissions S."/>
        </authorList>
    </citation>
    <scope>NUCLEOTIDE SEQUENCE [LARGE SCALE GENOMIC DNA]</scope>
    <source>
        <strain evidence="2">CGMCC 1.9127</strain>
    </source>
</reference>
<dbReference type="RefSeq" id="WP_085284677.1">
    <property type="nucleotide sequence ID" value="NZ_FOBI01000005.1"/>
</dbReference>
<dbReference type="AlphaFoldDB" id="A0A1H7LV90"/>